<feature type="transmembrane region" description="Helical" evidence="1">
    <location>
        <begin position="104"/>
        <end position="129"/>
    </location>
</feature>
<protein>
    <submittedName>
        <fullName evidence="2">Uncharacterized protein</fullName>
    </submittedName>
</protein>
<evidence type="ECO:0000313" key="3">
    <source>
        <dbReference type="Proteomes" id="UP001595476"/>
    </source>
</evidence>
<sequence length="143" mass="15350">MVASITFILGLAYCLIGMGLIGYVGNEISTPNEGVFSDYPWLFYLFSSIPVEIVTAIVPAMIIVRLNHKNCIALATAGAAVVIPLTIYYLYVDFAITNQLSGDNLISVIIASAISTLIFVGVLPLVIACMKQFSVLTRQGEGQ</sequence>
<keyword evidence="3" id="KW-1185">Reference proteome</keyword>
<gene>
    <name evidence="2" type="ORF">ACFOEK_09640</name>
</gene>
<feature type="transmembrane region" description="Helical" evidence="1">
    <location>
        <begin position="41"/>
        <end position="64"/>
    </location>
</feature>
<dbReference type="Proteomes" id="UP001595476">
    <property type="component" value="Unassembled WGS sequence"/>
</dbReference>
<evidence type="ECO:0000313" key="2">
    <source>
        <dbReference type="EMBL" id="MFC3151286.1"/>
    </source>
</evidence>
<keyword evidence="1" id="KW-0812">Transmembrane</keyword>
<accession>A0ABV7HIB0</accession>
<reference evidence="3" key="1">
    <citation type="journal article" date="2019" name="Int. J. Syst. Evol. Microbiol.">
        <title>The Global Catalogue of Microorganisms (GCM) 10K type strain sequencing project: providing services to taxonomists for standard genome sequencing and annotation.</title>
        <authorList>
            <consortium name="The Broad Institute Genomics Platform"/>
            <consortium name="The Broad Institute Genome Sequencing Center for Infectious Disease"/>
            <person name="Wu L."/>
            <person name="Ma J."/>
        </authorList>
    </citation>
    <scope>NUCLEOTIDE SEQUENCE [LARGE SCALE GENOMIC DNA]</scope>
    <source>
        <strain evidence="3">KCTC 52438</strain>
    </source>
</reference>
<proteinExistence type="predicted"/>
<organism evidence="2 3">
    <name type="scientific">Litoribrevibacter euphylliae</name>
    <dbReference type="NCBI Taxonomy" id="1834034"/>
    <lineage>
        <taxon>Bacteria</taxon>
        <taxon>Pseudomonadati</taxon>
        <taxon>Pseudomonadota</taxon>
        <taxon>Gammaproteobacteria</taxon>
        <taxon>Oceanospirillales</taxon>
        <taxon>Oceanospirillaceae</taxon>
        <taxon>Litoribrevibacter</taxon>
    </lineage>
</organism>
<feature type="transmembrane region" description="Helical" evidence="1">
    <location>
        <begin position="71"/>
        <end position="92"/>
    </location>
</feature>
<dbReference type="EMBL" id="JBHRSZ010000004">
    <property type="protein sequence ID" value="MFC3151286.1"/>
    <property type="molecule type" value="Genomic_DNA"/>
</dbReference>
<evidence type="ECO:0000256" key="1">
    <source>
        <dbReference type="SAM" id="Phobius"/>
    </source>
</evidence>
<name>A0ABV7HIB0_9GAMM</name>
<comment type="caution">
    <text evidence="2">The sequence shown here is derived from an EMBL/GenBank/DDBJ whole genome shotgun (WGS) entry which is preliminary data.</text>
</comment>
<keyword evidence="1" id="KW-1133">Transmembrane helix</keyword>
<feature type="transmembrane region" description="Helical" evidence="1">
    <location>
        <begin position="7"/>
        <end position="25"/>
    </location>
</feature>
<dbReference type="RefSeq" id="WP_386719766.1">
    <property type="nucleotide sequence ID" value="NZ_JBHRSZ010000004.1"/>
</dbReference>
<keyword evidence="1" id="KW-0472">Membrane</keyword>